<protein>
    <submittedName>
        <fullName evidence="4">Acyl-CoA carboxylase subunit beta</fullName>
    </submittedName>
</protein>
<reference evidence="4 5" key="1">
    <citation type="submission" date="2018-06" db="EMBL/GenBank/DDBJ databases">
        <title>Natronomonas sp. F16-60 a new haloarchaeon isolated from a solar saltern of Isla Cristina, Huelva, Spain.</title>
        <authorList>
            <person name="Duran-Viseras A."/>
            <person name="Sanchez-Porro C."/>
            <person name="Ventosa A."/>
        </authorList>
    </citation>
    <scope>NUCLEOTIDE SEQUENCE [LARGE SCALE GENOMIC DNA]</scope>
    <source>
        <strain evidence="4 5">F16-60</strain>
    </source>
</reference>
<evidence type="ECO:0000259" key="3">
    <source>
        <dbReference type="PROSITE" id="PS50989"/>
    </source>
</evidence>
<comment type="caution">
    <text evidence="4">The sequence shown here is derived from an EMBL/GenBank/DDBJ whole genome shotgun (WGS) entry which is preliminary data.</text>
</comment>
<dbReference type="Gene3D" id="3.90.226.10">
    <property type="entry name" value="2-enoyl-CoA Hydratase, Chain A, domain 1"/>
    <property type="match status" value="2"/>
</dbReference>
<dbReference type="InterPro" id="IPR034733">
    <property type="entry name" value="AcCoA_carboxyl_beta"/>
</dbReference>
<dbReference type="PANTHER" id="PTHR22855:SF13">
    <property type="entry name" value="METHYLCROTONOYL-COA CARBOXYLASE BETA CHAIN, MITOCHONDRIAL"/>
    <property type="match status" value="1"/>
</dbReference>
<evidence type="ECO:0000259" key="2">
    <source>
        <dbReference type="PROSITE" id="PS50980"/>
    </source>
</evidence>
<evidence type="ECO:0000313" key="4">
    <source>
        <dbReference type="EMBL" id="TSD08930.1"/>
    </source>
</evidence>
<dbReference type="Pfam" id="PF01039">
    <property type="entry name" value="Carboxyl_trans"/>
    <property type="match status" value="1"/>
</dbReference>
<dbReference type="RefSeq" id="WP_144263411.1">
    <property type="nucleotide sequence ID" value="NZ_QMDX01000020.1"/>
</dbReference>
<dbReference type="InterPro" id="IPR029045">
    <property type="entry name" value="ClpP/crotonase-like_dom_sf"/>
</dbReference>
<dbReference type="PANTHER" id="PTHR22855">
    <property type="entry name" value="ACETYL, PROPIONYL, PYRUVATE, AND GLUTACONYL CARBOXYLASE-RELATED"/>
    <property type="match status" value="1"/>
</dbReference>
<sequence>MEITIDDETDEEIAQAIATAVSEHLGTPVELTDRSGGALAAAGEDWDEEAAVVTEREETIRGEVEAIMSGGPERGHDKIEDLGKLFVRDRLDMIFDRIEYEDGTFARHSEDDDLPGDGLLTGIGTIDGRKVAFTANDYTVKAGSLGQMGVEKVIRIQERAMDLNVPMLRLVDSTGARLNAEEREPGDTHMDRYRGGKMFYNQCIMSGQVPQIGVLYGPDVAGSAYTPVFCDYLIMVEDISGMAIASPRIVRAMTGEDVSGMQELGGPHLHARHSGSADVVVPDEETAAERVRDVLGLIPQNYSERPPTVPAAPPRRNPKGLDQVIPDEPNKAYDVHDVIDRLVDRDSWLELKPEFRPELVTGLGRIDGRTVGVVANQPNHVSGAIFPDSAGKGAGFVWTCDAYNIPLVYLCDTPGFMIGSQVEKEGVLRKGRKFIYATSNAQVPKFCVITRKAYGAGIYAMAGPSFAPDATLALPSAEVSVMGPDAAVNALFADQIEDMDESAKDAFIQSAKQEFDKYIDIRAQASTMQVDELLPAGDLRTQLERRLDTYCGNKTREERPRHHGTVFF</sequence>
<dbReference type="InParanoid" id="A0A554MVV0"/>
<organism evidence="4 5">
    <name type="scientific">Haloglomus irregulare</name>
    <dbReference type="NCBI Taxonomy" id="2234134"/>
    <lineage>
        <taxon>Archaea</taxon>
        <taxon>Methanobacteriati</taxon>
        <taxon>Methanobacteriota</taxon>
        <taxon>Stenosarchaea group</taxon>
        <taxon>Halobacteria</taxon>
        <taxon>Halobacteriales</taxon>
        <taxon>Natronomonadaceae</taxon>
        <taxon>Haloglomus</taxon>
    </lineage>
</organism>
<dbReference type="InterPro" id="IPR011762">
    <property type="entry name" value="COA_CT_N"/>
</dbReference>
<evidence type="ECO:0000256" key="1">
    <source>
        <dbReference type="SAM" id="MobiDB-lite"/>
    </source>
</evidence>
<dbReference type="PROSITE" id="PS50980">
    <property type="entry name" value="COA_CT_NTER"/>
    <property type="match status" value="1"/>
</dbReference>
<dbReference type="InterPro" id="IPR011763">
    <property type="entry name" value="COA_CT_C"/>
</dbReference>
<name>A0A554MVV0_9EURY</name>
<accession>A0A554MVV0</accession>
<dbReference type="GO" id="GO:0006552">
    <property type="term" value="P:L-leucine catabolic process"/>
    <property type="evidence" value="ECO:0007669"/>
    <property type="project" value="TreeGrafter"/>
</dbReference>
<proteinExistence type="predicted"/>
<keyword evidence="5" id="KW-1185">Reference proteome</keyword>
<feature type="domain" description="CoA carboxyltransferase C-terminal" evidence="3">
    <location>
        <begin position="306"/>
        <end position="549"/>
    </location>
</feature>
<dbReference type="GO" id="GO:0004485">
    <property type="term" value="F:methylcrotonoyl-CoA carboxylase activity"/>
    <property type="evidence" value="ECO:0007669"/>
    <property type="project" value="TreeGrafter"/>
</dbReference>
<dbReference type="OrthoDB" id="30579at2157"/>
<feature type="domain" description="CoA carboxyltransferase N-terminal" evidence="2">
    <location>
        <begin position="53"/>
        <end position="310"/>
    </location>
</feature>
<feature type="region of interest" description="Disordered" evidence="1">
    <location>
        <begin position="302"/>
        <end position="327"/>
    </location>
</feature>
<dbReference type="Proteomes" id="UP000319894">
    <property type="component" value="Unassembled WGS sequence"/>
</dbReference>
<dbReference type="EMBL" id="QMDX01000020">
    <property type="protein sequence ID" value="TSD08930.1"/>
    <property type="molecule type" value="Genomic_DNA"/>
</dbReference>
<dbReference type="InterPro" id="IPR045190">
    <property type="entry name" value="MCCB/AccD1-like"/>
</dbReference>
<dbReference type="AlphaFoldDB" id="A0A554MVV0"/>
<dbReference type="PROSITE" id="PS50989">
    <property type="entry name" value="COA_CT_CTER"/>
    <property type="match status" value="1"/>
</dbReference>
<dbReference type="GO" id="GO:1905202">
    <property type="term" value="C:methylcrotonoyl-CoA carboxylase complex"/>
    <property type="evidence" value="ECO:0007669"/>
    <property type="project" value="TreeGrafter"/>
</dbReference>
<gene>
    <name evidence="4" type="ORF">DP107_17500</name>
</gene>
<evidence type="ECO:0000313" key="5">
    <source>
        <dbReference type="Proteomes" id="UP000319894"/>
    </source>
</evidence>
<dbReference type="SUPFAM" id="SSF52096">
    <property type="entry name" value="ClpP/crotonase"/>
    <property type="match status" value="2"/>
</dbReference>